<dbReference type="EMBL" id="CP002865">
    <property type="protein sequence ID" value="AEI37624.1"/>
    <property type="molecule type" value="Genomic_DNA"/>
</dbReference>
<evidence type="ECO:0000259" key="7">
    <source>
        <dbReference type="Pfam" id="PF04357"/>
    </source>
</evidence>
<dbReference type="Pfam" id="PF04357">
    <property type="entry name" value="TamB"/>
    <property type="match status" value="1"/>
</dbReference>
<reference evidence="8 9" key="1">
    <citation type="journal article" date="2011" name="J. Bacteriol.">
        <title>Genome sequence of the ethanol-producing Zymomonas mobilis subsp. pomaceae lectotype strain ATCC 29192.</title>
        <authorList>
            <person name="Kouvelis V.N."/>
            <person name="Davenport K.W."/>
            <person name="Brettin T.S."/>
            <person name="Bruce D."/>
            <person name="Detter C."/>
            <person name="Han C.S."/>
            <person name="Nolan M."/>
            <person name="Tapia R."/>
            <person name="Damoulaki A."/>
            <person name="Kyrpides N.C."/>
            <person name="Typas M.A."/>
            <person name="Pappas K.M."/>
        </authorList>
    </citation>
    <scope>NUCLEOTIDE SEQUENCE [LARGE SCALE GENOMIC DNA]</scope>
    <source>
        <strain evidence="9">ATCC 29192 / DSM 22645 / JCM 10191 / CCUG 17912 / NBRC 13757 / NCIMB 11200 / NRRL B-4491 / Barker I</strain>
    </source>
</reference>
<dbReference type="PANTHER" id="PTHR36985">
    <property type="entry name" value="TRANSLOCATION AND ASSEMBLY MODULE SUBUNIT TAMB"/>
    <property type="match status" value="1"/>
</dbReference>
<dbReference type="GO" id="GO:0005886">
    <property type="term" value="C:plasma membrane"/>
    <property type="evidence" value="ECO:0007669"/>
    <property type="project" value="InterPro"/>
</dbReference>
<evidence type="ECO:0000256" key="2">
    <source>
        <dbReference type="ARBA" id="ARBA00022692"/>
    </source>
</evidence>
<keyword evidence="4 6" id="KW-0472">Membrane</keyword>
<evidence type="ECO:0000313" key="8">
    <source>
        <dbReference type="EMBL" id="AEI37624.1"/>
    </source>
</evidence>
<evidence type="ECO:0000256" key="3">
    <source>
        <dbReference type="ARBA" id="ARBA00022989"/>
    </source>
</evidence>
<dbReference type="PATRIC" id="fig|579138.3.peg.761"/>
<dbReference type="Proteomes" id="UP000000491">
    <property type="component" value="Chromosome"/>
</dbReference>
<sequence length="1428" mass="156544">MEKRTDIPPSTDKTESAASLDGDKNGFSKNSGHKKLIRLSGWLKLAAFLLAIMLFIPSVLIFFIDSSLGHQLLIKELRRQHLPNGLHFSASSLEGSIWHKMVIHNLRFYDLDGIFLEIPQVNLDWHLWSLWNHHWDIRLLQANAAHLYHLPHLRTQGKPFRLPNNYIRIDNFAILHLEVDRPPSKNSQDRKNPLPIVTIKGKALTTKGQLTTNFSILSTLADDVRFLIDINPAHNQFSMKAAVTAPAKGVIAQLGGFDKGITADLGGQGQWQSWQGHLRAFFDKTALANIQLTKNMGDWHIEGIAHPALMTGKNTARLLGSESYINAHIHQKNRLFEGNLKFLSPTLQIEAKGGMDFDKRLYNSVVVETQLKQAEALDAKMRGEHIILTNHLEGSFDKAHLAYQLKAHWLSFGKERYEDATLAGDMNLSQGFSAIPLKLTIRHIAETDRTTEDLTRDLELNGLFDIRNSHLISDKVTLTSHFLQGHATLDINLKDGAYKAHILSDIHRYPIPHFALLNIKGDIQVDHPANAPGVKATGHLAASTENFENNFLRGLMEGTPILDTDFIRQIEGTTYFSKMILRSPALQLAMKGERENTAGNPLHLVGQGHHRSYGPLITLKLDGDIAHPEVALLLDHPVDSLGLKTVTLNLQPTASGYDWQSHGGSNLGNFSGKGRIEIPPNPSQPTIINVQGLEVSESRLTGNLTAVGHGVNGQLLSTGALTGKIDFQVPVVATADNQQQIRVNLASDHGHLGGVVEASIRHGMINADIQLGQNSAIINGNVSGEEIKGKLLEIGQLKGDFHLNRDNGFLHIIAQGNHGQPFTLDSTAHLKGDQITIEGQGSIAHIGLQLTKSARITKDKEGFHLDKSQLQIIGGGSASLQGYLGQTKNEGQITLEKIPLTLLDVIHPGLGLGGYSYGQITWQQNQNTPLNGAAHITMRGLTRSGVFLSSRPIDAGIAAVLNPEKLAFRAVVKDSNQIVGQAQGEWLKDKNSTAPIATQVRKMPLRAQLRFRGASETLWRLLGIDNLDISGPIALAVDAHGNLDNPVLTGKLLMNRGRLEGTTSGTVIDHIQMQGDFGQDSLIINHFTGDTANKGHVEGMATIDFKAPQGIGLAIRLKADDALVINRDDFRATASGDINIDSQGDGGRISGDLQIRRANYQLGQTSSTTIPRLPIKEINRLEEPTIVDTPHKDWSLDLKTHARNRLNVTGMGLDSEWRAELEITGTLENPSVRGRTDLIRGNYDFAGRRFTLDRGNIRFQGEVPVEPALDITARATLNSVDATIHVTGTAFKPEINFTSTPAMPEDELLAQLLFGSSITNLSAPEALQLASALNQLRHGGANVDPINNVRKLVRLDRLRITSSSQNSQKTAVAAGKYIGRHTYVEVETDGQGYSLTSVQFQINRWLSLLSSVSTLGRSSGNIRISKDY</sequence>
<evidence type="ECO:0000313" key="9">
    <source>
        <dbReference type="Proteomes" id="UP000000491"/>
    </source>
</evidence>
<feature type="domain" description="Translocation and assembly module TamB C-terminal" evidence="7">
    <location>
        <begin position="1087"/>
        <end position="1428"/>
    </location>
</feature>
<dbReference type="GO" id="GO:0009306">
    <property type="term" value="P:protein secretion"/>
    <property type="evidence" value="ECO:0007669"/>
    <property type="project" value="InterPro"/>
</dbReference>
<accession>F8ES49</accession>
<feature type="transmembrane region" description="Helical" evidence="6">
    <location>
        <begin position="42"/>
        <end position="64"/>
    </location>
</feature>
<evidence type="ECO:0000256" key="5">
    <source>
        <dbReference type="SAM" id="MobiDB-lite"/>
    </source>
</evidence>
<dbReference type="KEGG" id="zmp:Zymop_0722"/>
<dbReference type="eggNOG" id="COG2911">
    <property type="taxonomic scope" value="Bacteria"/>
</dbReference>
<name>F8ES49_ZYMMT</name>
<protein>
    <recommendedName>
        <fullName evidence="7">Translocation and assembly module TamB C-terminal domain-containing protein</fullName>
    </recommendedName>
</protein>
<dbReference type="HOGENOM" id="CLU_002202_0_0_5"/>
<evidence type="ECO:0000256" key="6">
    <source>
        <dbReference type="SAM" id="Phobius"/>
    </source>
</evidence>
<dbReference type="InterPro" id="IPR007452">
    <property type="entry name" value="TamB_C"/>
</dbReference>
<keyword evidence="3 6" id="KW-1133">Transmembrane helix</keyword>
<proteinExistence type="predicted"/>
<dbReference type="PANTHER" id="PTHR36985:SF1">
    <property type="entry name" value="TRANSLOCATION AND ASSEMBLY MODULE SUBUNIT TAMB"/>
    <property type="match status" value="1"/>
</dbReference>
<gene>
    <name evidence="8" type="ordered locus">Zymop_0722</name>
</gene>
<organism evidence="8 9">
    <name type="scientific">Zymomonas mobilis subsp. pomaceae (strain ATCC 29192 / DSM 22645 / JCM 10191 / CCUG 17912 / NBRC 13757 / NCIMB 11200 / NRRL B-4491 / Barker I)</name>
    <dbReference type="NCBI Taxonomy" id="579138"/>
    <lineage>
        <taxon>Bacteria</taxon>
        <taxon>Pseudomonadati</taxon>
        <taxon>Pseudomonadota</taxon>
        <taxon>Alphaproteobacteria</taxon>
        <taxon>Sphingomonadales</taxon>
        <taxon>Zymomonadaceae</taxon>
        <taxon>Zymomonas</taxon>
    </lineage>
</organism>
<dbReference type="GO" id="GO:0097347">
    <property type="term" value="C:TAM protein secretion complex"/>
    <property type="evidence" value="ECO:0007669"/>
    <property type="project" value="TreeGrafter"/>
</dbReference>
<feature type="region of interest" description="Disordered" evidence="5">
    <location>
        <begin position="1"/>
        <end position="26"/>
    </location>
</feature>
<comment type="subcellular location">
    <subcellularLocation>
        <location evidence="1">Membrane</location>
        <topology evidence="1">Single-pass membrane protein</topology>
    </subcellularLocation>
</comment>
<evidence type="ECO:0000256" key="4">
    <source>
        <dbReference type="ARBA" id="ARBA00023136"/>
    </source>
</evidence>
<evidence type="ECO:0000256" key="1">
    <source>
        <dbReference type="ARBA" id="ARBA00004167"/>
    </source>
</evidence>
<keyword evidence="2 6" id="KW-0812">Transmembrane</keyword>
<dbReference type="STRING" id="579138.Zymop_0722"/>
<dbReference type="RefSeq" id="WP_013934020.1">
    <property type="nucleotide sequence ID" value="NC_015709.1"/>
</dbReference>